<dbReference type="AlphaFoldDB" id="A0A5C6VGC1"/>
<dbReference type="Proteomes" id="UP000321776">
    <property type="component" value="Unassembled WGS sequence"/>
</dbReference>
<accession>A0A5C6VGC1</accession>
<dbReference type="Gene3D" id="2.70.98.10">
    <property type="match status" value="1"/>
</dbReference>
<evidence type="ECO:0000313" key="1">
    <source>
        <dbReference type="EMBL" id="MEM5340683.1"/>
    </source>
</evidence>
<evidence type="ECO:0000313" key="3">
    <source>
        <dbReference type="Proteomes" id="UP000321776"/>
    </source>
</evidence>
<dbReference type="CDD" id="cd09021">
    <property type="entry name" value="Aldose_epim_Ec_YphB"/>
    <property type="match status" value="1"/>
</dbReference>
<gene>
    <name evidence="2" type="ORF">FRZ40_25770</name>
    <name evidence="1" type="ORF">V4C56_13770</name>
</gene>
<dbReference type="InterPro" id="IPR008183">
    <property type="entry name" value="Aldose_1/G6P_1-epimerase"/>
</dbReference>
<sequence length="292" mass="31999">MSNAPELFALENDAWQVRIAPSLGGAIVDARWHGRDVLRPTPAAELEARNVRKTACYPLVPFSNRIAFGSFRFGDSRYALVKNLAGMAHAIHGVGFQRAWSVHASDANSIDMLLSHKPDEHWPFAFEAQQRIAIEGDALTLGMRITNTDARATPCGAGWHPFFPLDTAAGETRLHTAWNSMLVGDANDLPCASTQPPQFGALDETIVDNCFTGWSGNARIDTPHHRIVIEASDALRCAVLFRPAGQPFFAFEPVSHANNALNGNEPPMHVLAPRETLEARMTVAMESLRRQA</sequence>
<reference evidence="2" key="2">
    <citation type="submission" date="2019-08" db="EMBL/GenBank/DDBJ databases">
        <authorList>
            <person name="Im W.-T."/>
        </authorList>
    </citation>
    <scope>NUCLEOTIDE SEQUENCE</scope>
    <source>
        <strain evidence="2">NF 2-5-3</strain>
    </source>
</reference>
<dbReference type="EMBL" id="VOQS01000003">
    <property type="protein sequence ID" value="TXC83764.1"/>
    <property type="molecule type" value="Genomic_DNA"/>
</dbReference>
<name>A0A5C6VGC1_9BURK</name>
<dbReference type="InterPro" id="IPR014718">
    <property type="entry name" value="GH-type_carb-bd"/>
</dbReference>
<evidence type="ECO:0000313" key="4">
    <source>
        <dbReference type="Proteomes" id="UP001481677"/>
    </source>
</evidence>
<dbReference type="SUPFAM" id="SSF74650">
    <property type="entry name" value="Galactose mutarotase-like"/>
    <property type="match status" value="1"/>
</dbReference>
<dbReference type="GO" id="GO:0030246">
    <property type="term" value="F:carbohydrate binding"/>
    <property type="evidence" value="ECO:0007669"/>
    <property type="project" value="InterPro"/>
</dbReference>
<dbReference type="RefSeq" id="WP_147236015.1">
    <property type="nucleotide sequence ID" value="NZ_JAZHFZ010000005.1"/>
</dbReference>
<keyword evidence="4" id="KW-1185">Reference proteome</keyword>
<dbReference type="GO" id="GO:0016853">
    <property type="term" value="F:isomerase activity"/>
    <property type="evidence" value="ECO:0007669"/>
    <property type="project" value="InterPro"/>
</dbReference>
<protein>
    <submittedName>
        <fullName evidence="2">Aldose 1-epimerase</fullName>
    </submittedName>
</protein>
<reference evidence="1 4" key="3">
    <citation type="submission" date="2024-01" db="EMBL/GenBank/DDBJ databases">
        <title>The diversity of rhizobia nodulating Mimosa spp. in eleven states of Brazil covering several biomes is determined by host plant, location, and edaphic factors.</title>
        <authorList>
            <person name="Rouws L."/>
            <person name="Barauna A."/>
            <person name="Beukes C."/>
            <person name="De Faria S.M."/>
            <person name="Gross E."/>
            <person name="Dos Reis Junior F.B."/>
            <person name="Simon M."/>
            <person name="Maluk M."/>
            <person name="Odee D.W."/>
            <person name="Kenicer G."/>
            <person name="Young J.P.W."/>
            <person name="Reis V.M."/>
            <person name="Zilli J."/>
            <person name="James E.K."/>
        </authorList>
    </citation>
    <scope>NUCLEOTIDE SEQUENCE [LARGE SCALE GENOMIC DNA]</scope>
    <source>
        <strain evidence="1 4">JPY530</strain>
    </source>
</reference>
<organism evidence="2 3">
    <name type="scientific">Paraburkholderia azotifigens</name>
    <dbReference type="NCBI Taxonomy" id="2057004"/>
    <lineage>
        <taxon>Bacteria</taxon>
        <taxon>Pseudomonadati</taxon>
        <taxon>Pseudomonadota</taxon>
        <taxon>Betaproteobacteria</taxon>
        <taxon>Burkholderiales</taxon>
        <taxon>Burkholderiaceae</taxon>
        <taxon>Paraburkholderia</taxon>
    </lineage>
</organism>
<dbReference type="Proteomes" id="UP001481677">
    <property type="component" value="Unassembled WGS sequence"/>
</dbReference>
<proteinExistence type="predicted"/>
<evidence type="ECO:0000313" key="2">
    <source>
        <dbReference type="EMBL" id="TXC83764.1"/>
    </source>
</evidence>
<dbReference type="EMBL" id="JAZHGA010000008">
    <property type="protein sequence ID" value="MEM5340683.1"/>
    <property type="molecule type" value="Genomic_DNA"/>
</dbReference>
<dbReference type="Pfam" id="PF01263">
    <property type="entry name" value="Aldose_epim"/>
    <property type="match status" value="1"/>
</dbReference>
<comment type="caution">
    <text evidence="2">The sequence shown here is derived from an EMBL/GenBank/DDBJ whole genome shotgun (WGS) entry which is preliminary data.</text>
</comment>
<dbReference type="GO" id="GO:0005975">
    <property type="term" value="P:carbohydrate metabolic process"/>
    <property type="evidence" value="ECO:0007669"/>
    <property type="project" value="InterPro"/>
</dbReference>
<dbReference type="InterPro" id="IPR011013">
    <property type="entry name" value="Gal_mutarotase_sf_dom"/>
</dbReference>
<reference evidence="2 3" key="1">
    <citation type="journal article" date="2018" name="Int. J. Syst. Evol. Microbiol.">
        <title>Paraburkholderia azotifigens sp. nov., a nitrogen-fixing bacterium isolated from paddy soil.</title>
        <authorList>
            <person name="Choi G.M."/>
            <person name="Im W.T."/>
        </authorList>
    </citation>
    <scope>NUCLEOTIDE SEQUENCE [LARGE SCALE GENOMIC DNA]</scope>
    <source>
        <strain evidence="2 3">NF 2-5-3</strain>
    </source>
</reference>